<dbReference type="Proteomes" id="UP000218731">
    <property type="component" value="Chromosome 1"/>
</dbReference>
<dbReference type="EMBL" id="AP015029">
    <property type="protein sequence ID" value="BAW23291.1"/>
    <property type="molecule type" value="Genomic_DNA"/>
</dbReference>
<protein>
    <submittedName>
        <fullName evidence="1">Uncharacterized protein</fullName>
    </submittedName>
</protein>
<organism evidence="1 2">
    <name type="scientific">Pseudomonas putida</name>
    <name type="common">Arthrobacter siderocapsulatus</name>
    <dbReference type="NCBI Taxonomy" id="303"/>
    <lineage>
        <taxon>Bacteria</taxon>
        <taxon>Pseudomonadati</taxon>
        <taxon>Pseudomonadota</taxon>
        <taxon>Gammaproteobacteria</taxon>
        <taxon>Pseudomonadales</taxon>
        <taxon>Pseudomonadaceae</taxon>
        <taxon>Pseudomonas</taxon>
    </lineage>
</organism>
<accession>A0A1L7NCU6</accession>
<dbReference type="AlphaFoldDB" id="A0A1L7NCU6"/>
<reference evidence="1 2" key="1">
    <citation type="submission" date="2015-11" db="EMBL/GenBank/DDBJ databases">
        <title>Complete genome sequencing of a biphenyl-degrading bacterium, Pseudomonas putida KF715 (=NBRC110667).</title>
        <authorList>
            <person name="Suenaga H."/>
            <person name="Fujihara N."/>
            <person name="Watanabe T."/>
            <person name="Hirose J."/>
            <person name="Kimura N."/>
            <person name="Yamazoe A."/>
            <person name="Hosoyama A."/>
            <person name="Shimodaira J."/>
            <person name="Furukawa K."/>
        </authorList>
    </citation>
    <scope>NUCLEOTIDE SEQUENCE [LARGE SCALE GENOMIC DNA]</scope>
    <source>
        <strain evidence="1 2">KF715</strain>
    </source>
</reference>
<sequence length="89" mass="9271">MHLGFDSDVAQLAVHGLQAGVGLELFHRLLQAPGMNIGNHQGAAAFFGAALGHGIADASASGGSDEHGFASQQLVAWHIRRGLFHAVYL</sequence>
<evidence type="ECO:0000313" key="1">
    <source>
        <dbReference type="EMBL" id="BAW23291.1"/>
    </source>
</evidence>
<evidence type="ECO:0000313" key="2">
    <source>
        <dbReference type="Proteomes" id="UP000218731"/>
    </source>
</evidence>
<name>A0A1L7NCU6_PSEPU</name>
<gene>
    <name evidence="1" type="ORF">KF715C_ch27180</name>
</gene>
<proteinExistence type="predicted"/>